<dbReference type="AlphaFoldDB" id="A0A1Y4LBB9"/>
<dbReference type="InterPro" id="IPR003115">
    <property type="entry name" value="ParB_N"/>
</dbReference>
<evidence type="ECO:0000313" key="3">
    <source>
        <dbReference type="Proteomes" id="UP000195897"/>
    </source>
</evidence>
<dbReference type="GO" id="GO:0005694">
    <property type="term" value="C:chromosome"/>
    <property type="evidence" value="ECO:0007669"/>
    <property type="project" value="TreeGrafter"/>
</dbReference>
<evidence type="ECO:0000313" key="2">
    <source>
        <dbReference type="EMBL" id="OUP52091.1"/>
    </source>
</evidence>
<dbReference type="Pfam" id="PF02195">
    <property type="entry name" value="ParB_N"/>
    <property type="match status" value="1"/>
</dbReference>
<dbReference type="PANTHER" id="PTHR33375:SF1">
    <property type="entry name" value="CHROMOSOME-PARTITIONING PROTEIN PARB-RELATED"/>
    <property type="match status" value="1"/>
</dbReference>
<dbReference type="SUPFAM" id="SSF109709">
    <property type="entry name" value="KorB DNA-binding domain-like"/>
    <property type="match status" value="1"/>
</dbReference>
<name>A0A1Y4LBB9_9FIRM</name>
<sequence>MAKKKFMLDEAEMDAILDEDISALDTGRSDQKILDIVRGSGRELTAAQDFYEIPVDLIDPFSMKGASDFSRWSDEEVQNAVPTFRQYGGSFEPIIVRQKQGSDRFELIAGEQRLRVTRAAGAKTITARVIRNCSDSEALDIFALTNIQRRSTVISDQIYGWGLVVENHSNQGARSDLGAQDTLTAYIKGVQTSRSQVYRYLALRSLIPELLPALDEGKLSMRAGEKIAALTPEHQKTIMPHVHLISESIGAQLVELEKTGWDDNTAFEIVTGKKKSKRQNYDSSMRTAMLHARKYVAGHFNEACYEDLSTIIVDALEAWLEQHPDMRREK</sequence>
<dbReference type="EMBL" id="NFKK01000013">
    <property type="protein sequence ID" value="OUP52091.1"/>
    <property type="molecule type" value="Genomic_DNA"/>
</dbReference>
<dbReference type="GO" id="GO:0007059">
    <property type="term" value="P:chromosome segregation"/>
    <property type="evidence" value="ECO:0007669"/>
    <property type="project" value="TreeGrafter"/>
</dbReference>
<reference evidence="3" key="1">
    <citation type="submission" date="2017-04" db="EMBL/GenBank/DDBJ databases">
        <title>Function of individual gut microbiota members based on whole genome sequencing of pure cultures obtained from chicken caecum.</title>
        <authorList>
            <person name="Medvecky M."/>
            <person name="Cejkova D."/>
            <person name="Polansky O."/>
            <person name="Karasova D."/>
            <person name="Kubasova T."/>
            <person name="Cizek A."/>
            <person name="Rychlik I."/>
        </authorList>
    </citation>
    <scope>NUCLEOTIDE SEQUENCE [LARGE SCALE GENOMIC DNA]</scope>
    <source>
        <strain evidence="3">An180</strain>
    </source>
</reference>
<proteinExistence type="predicted"/>
<feature type="domain" description="ParB-like N-terminal" evidence="1">
    <location>
        <begin position="51"/>
        <end position="147"/>
    </location>
</feature>
<gene>
    <name evidence="2" type="ORF">B5F17_10620</name>
</gene>
<accession>A0A1Y4LBB9</accession>
<dbReference type="PANTHER" id="PTHR33375">
    <property type="entry name" value="CHROMOSOME-PARTITIONING PROTEIN PARB-RELATED"/>
    <property type="match status" value="1"/>
</dbReference>
<dbReference type="InterPro" id="IPR050336">
    <property type="entry name" value="Chromosome_partition/occlusion"/>
</dbReference>
<dbReference type="RefSeq" id="WP_087373688.1">
    <property type="nucleotide sequence ID" value="NZ_NFKK01000013.1"/>
</dbReference>
<evidence type="ECO:0000259" key="1">
    <source>
        <dbReference type="SMART" id="SM00470"/>
    </source>
</evidence>
<organism evidence="2 3">
    <name type="scientific">Butyricicoccus pullicaecorum</name>
    <dbReference type="NCBI Taxonomy" id="501571"/>
    <lineage>
        <taxon>Bacteria</taxon>
        <taxon>Bacillati</taxon>
        <taxon>Bacillota</taxon>
        <taxon>Clostridia</taxon>
        <taxon>Eubacteriales</taxon>
        <taxon>Butyricicoccaceae</taxon>
        <taxon>Butyricicoccus</taxon>
    </lineage>
</organism>
<dbReference type="Proteomes" id="UP000195897">
    <property type="component" value="Unassembled WGS sequence"/>
</dbReference>
<dbReference type="SUPFAM" id="SSF110849">
    <property type="entry name" value="ParB/Sulfiredoxin"/>
    <property type="match status" value="1"/>
</dbReference>
<dbReference type="Gene3D" id="3.90.1530.10">
    <property type="entry name" value="Conserved hypothetical protein from pyrococcus furiosus pfu- 392566-001, ParB domain"/>
    <property type="match status" value="1"/>
</dbReference>
<dbReference type="Gene3D" id="1.10.10.2830">
    <property type="match status" value="1"/>
</dbReference>
<comment type="caution">
    <text evidence="2">The sequence shown here is derived from an EMBL/GenBank/DDBJ whole genome shotgun (WGS) entry which is preliminary data.</text>
</comment>
<dbReference type="InterPro" id="IPR036086">
    <property type="entry name" value="ParB/Sulfiredoxin_sf"/>
</dbReference>
<dbReference type="SMART" id="SM00470">
    <property type="entry name" value="ParB"/>
    <property type="match status" value="1"/>
</dbReference>
<protein>
    <recommendedName>
        <fullName evidence="1">ParB-like N-terminal domain-containing protein</fullName>
    </recommendedName>
</protein>